<organism evidence="1 2">
    <name type="scientific">Providencia burhodogranariea DSM 19968</name>
    <dbReference type="NCBI Taxonomy" id="1141662"/>
    <lineage>
        <taxon>Bacteria</taxon>
        <taxon>Pseudomonadati</taxon>
        <taxon>Pseudomonadota</taxon>
        <taxon>Gammaproteobacteria</taxon>
        <taxon>Enterobacterales</taxon>
        <taxon>Morganellaceae</taxon>
        <taxon>Providencia</taxon>
    </lineage>
</organism>
<dbReference type="OrthoDB" id="6458839at2"/>
<accession>K8WQR8</accession>
<name>K8WQR8_9GAMM</name>
<dbReference type="HOGENOM" id="CLU_1650621_0_0_6"/>
<gene>
    <name evidence="1" type="ORF">OOA_05716</name>
</gene>
<protein>
    <submittedName>
        <fullName evidence="1">Uncharacterized protein</fullName>
    </submittedName>
</protein>
<dbReference type="Proteomes" id="UP000009336">
    <property type="component" value="Unassembled WGS sequence"/>
</dbReference>
<sequence length="160" mass="18686">MYKYFICLMIVSAYEGADYVVGVFDDLSLAKIAQETFIKDLSSIEGESPSIIRTNDKKIVEIKNIKIVEYENQYQLVNHIYIASIFNEGFGQIYRHIDSILGSKEAAQKKIKILELKSTENEPTFPEYYSIEKLKINQLNKRSLNQWLENDYFDNDDYLT</sequence>
<evidence type="ECO:0000313" key="1">
    <source>
        <dbReference type="EMBL" id="EKT62949.1"/>
    </source>
</evidence>
<dbReference type="RefSeq" id="WP_008911175.1">
    <property type="nucleotide sequence ID" value="NZ_KB233222.1"/>
</dbReference>
<proteinExistence type="predicted"/>
<dbReference type="EMBL" id="AKKL01000016">
    <property type="protein sequence ID" value="EKT62949.1"/>
    <property type="molecule type" value="Genomic_DNA"/>
</dbReference>
<dbReference type="PATRIC" id="fig|1141662.3.peg.1161"/>
<keyword evidence="2" id="KW-1185">Reference proteome</keyword>
<evidence type="ECO:0000313" key="2">
    <source>
        <dbReference type="Proteomes" id="UP000009336"/>
    </source>
</evidence>
<comment type="caution">
    <text evidence="1">The sequence shown here is derived from an EMBL/GenBank/DDBJ whole genome shotgun (WGS) entry which is preliminary data.</text>
</comment>
<dbReference type="AlphaFoldDB" id="K8WQR8"/>
<reference evidence="1 2" key="1">
    <citation type="journal article" date="2012" name="BMC Genomics">
        <title>Comparative genomics of bacteria in the genus Providencia isolated from wild Drosophila melanogaster.</title>
        <authorList>
            <person name="Galac M.R."/>
            <person name="Lazzaro B.P."/>
        </authorList>
    </citation>
    <scope>NUCLEOTIDE SEQUENCE [LARGE SCALE GENOMIC DNA]</scope>
    <source>
        <strain evidence="1 2">DSM 19968</strain>
    </source>
</reference>